<evidence type="ECO:0000313" key="2">
    <source>
        <dbReference type="EMBL" id="JAT12049.1"/>
    </source>
</evidence>
<feature type="compositionally biased region" description="Low complexity" evidence="1">
    <location>
        <begin position="48"/>
        <end position="59"/>
    </location>
</feature>
<sequence>GFPFSINTTLRYAVPKCSQLTEVVYPFNLSETKPVVKKTSEVEDDEQSLPASPSQPLSQYTSTQASSRHDNRVRSPSPPVFLPKLTPQTTQLTLSKPAFVPVFTPKPKPCINPSPF</sequence>
<reference evidence="2" key="1">
    <citation type="submission" date="2015-11" db="EMBL/GenBank/DDBJ databases">
        <title>De novo transcriptome assembly of four potential Pierce s Disease insect vectors from Arizona vineyards.</title>
        <authorList>
            <person name="Tassone E.E."/>
        </authorList>
    </citation>
    <scope>NUCLEOTIDE SEQUENCE</scope>
</reference>
<organism evidence="2">
    <name type="scientific">Graphocephala atropunctata</name>
    <dbReference type="NCBI Taxonomy" id="36148"/>
    <lineage>
        <taxon>Eukaryota</taxon>
        <taxon>Metazoa</taxon>
        <taxon>Ecdysozoa</taxon>
        <taxon>Arthropoda</taxon>
        <taxon>Hexapoda</taxon>
        <taxon>Insecta</taxon>
        <taxon>Pterygota</taxon>
        <taxon>Neoptera</taxon>
        <taxon>Paraneoptera</taxon>
        <taxon>Hemiptera</taxon>
        <taxon>Auchenorrhyncha</taxon>
        <taxon>Membracoidea</taxon>
        <taxon>Cicadellidae</taxon>
        <taxon>Cicadellinae</taxon>
        <taxon>Cicadellini</taxon>
        <taxon>Graphocephala</taxon>
    </lineage>
</organism>
<proteinExistence type="predicted"/>
<name>A0A1B6KKS3_9HEMI</name>
<feature type="non-terminal residue" evidence="2">
    <location>
        <position position="116"/>
    </location>
</feature>
<gene>
    <name evidence="2" type="ORF">g.4842</name>
</gene>
<protein>
    <submittedName>
        <fullName evidence="2">Uncharacterized protein</fullName>
    </submittedName>
</protein>
<dbReference type="EMBL" id="GEBQ01027928">
    <property type="protein sequence ID" value="JAT12049.1"/>
    <property type="molecule type" value="Transcribed_RNA"/>
</dbReference>
<feature type="region of interest" description="Disordered" evidence="1">
    <location>
        <begin position="34"/>
        <end position="87"/>
    </location>
</feature>
<accession>A0A1B6KKS3</accession>
<feature type="non-terminal residue" evidence="2">
    <location>
        <position position="1"/>
    </location>
</feature>
<dbReference type="AlphaFoldDB" id="A0A1B6KKS3"/>
<evidence type="ECO:0000256" key="1">
    <source>
        <dbReference type="SAM" id="MobiDB-lite"/>
    </source>
</evidence>